<feature type="modified residue" description="4-aspartylphosphate" evidence="1">
    <location>
        <position position="100"/>
    </location>
</feature>
<evidence type="ECO:0000313" key="3">
    <source>
        <dbReference type="EMBL" id="MBB6010720.1"/>
    </source>
</evidence>
<keyword evidence="3" id="KW-0238">DNA-binding</keyword>
<dbReference type="SUPFAM" id="SSF52172">
    <property type="entry name" value="CheY-like"/>
    <property type="match status" value="1"/>
</dbReference>
<protein>
    <submittedName>
        <fullName evidence="3">DNA-binding response OmpR family regulator</fullName>
    </submittedName>
</protein>
<comment type="caution">
    <text evidence="3">The sequence shown here is derived from an EMBL/GenBank/DDBJ whole genome shotgun (WGS) entry which is preliminary data.</text>
</comment>
<dbReference type="InterPro" id="IPR011006">
    <property type="entry name" value="CheY-like_superfamily"/>
</dbReference>
<evidence type="ECO:0000256" key="1">
    <source>
        <dbReference type="PROSITE-ProRule" id="PRU00169"/>
    </source>
</evidence>
<evidence type="ECO:0000259" key="2">
    <source>
        <dbReference type="PROSITE" id="PS50110"/>
    </source>
</evidence>
<keyword evidence="4" id="KW-1185">Reference proteome</keyword>
<feature type="domain" description="Response regulatory" evidence="2">
    <location>
        <begin position="50"/>
        <end position="161"/>
    </location>
</feature>
<dbReference type="RefSeq" id="WP_246374433.1">
    <property type="nucleotide sequence ID" value="NZ_JACHEU010000001.1"/>
</dbReference>
<dbReference type="AlphaFoldDB" id="A0A7W9RYQ9"/>
<dbReference type="PROSITE" id="PS50110">
    <property type="entry name" value="RESPONSE_REGULATORY"/>
    <property type="match status" value="1"/>
</dbReference>
<dbReference type="Gene3D" id="3.40.50.2300">
    <property type="match status" value="1"/>
</dbReference>
<reference evidence="3 4" key="1">
    <citation type="submission" date="2020-08" db="EMBL/GenBank/DDBJ databases">
        <title>Genomic Encyclopedia of Type Strains, Phase IV (KMG-IV): sequencing the most valuable type-strain genomes for metagenomic binning, comparative biology and taxonomic classification.</title>
        <authorList>
            <person name="Goeker M."/>
        </authorList>
    </citation>
    <scope>NUCLEOTIDE SEQUENCE [LARGE SCALE GENOMIC DNA]</scope>
    <source>
        <strain evidence="3 4">DSM 11099</strain>
    </source>
</reference>
<proteinExistence type="predicted"/>
<dbReference type="GO" id="GO:0000160">
    <property type="term" value="P:phosphorelay signal transduction system"/>
    <property type="evidence" value="ECO:0007669"/>
    <property type="project" value="InterPro"/>
</dbReference>
<dbReference type="Proteomes" id="UP000533306">
    <property type="component" value="Unassembled WGS sequence"/>
</dbReference>
<organism evidence="3 4">
    <name type="scientific">Aquamicrobium lusatiense</name>
    <dbReference type="NCBI Taxonomy" id="89772"/>
    <lineage>
        <taxon>Bacteria</taxon>
        <taxon>Pseudomonadati</taxon>
        <taxon>Pseudomonadota</taxon>
        <taxon>Alphaproteobacteria</taxon>
        <taxon>Hyphomicrobiales</taxon>
        <taxon>Phyllobacteriaceae</taxon>
        <taxon>Aquamicrobium</taxon>
    </lineage>
</organism>
<dbReference type="EMBL" id="JACHEU010000001">
    <property type="protein sequence ID" value="MBB6010720.1"/>
    <property type="molecule type" value="Genomic_DNA"/>
</dbReference>
<evidence type="ECO:0000313" key="4">
    <source>
        <dbReference type="Proteomes" id="UP000533306"/>
    </source>
</evidence>
<dbReference type="GO" id="GO:0003677">
    <property type="term" value="F:DNA binding"/>
    <property type="evidence" value="ECO:0007669"/>
    <property type="project" value="UniProtKB-KW"/>
</dbReference>
<dbReference type="SMART" id="SM00448">
    <property type="entry name" value="REC"/>
    <property type="match status" value="1"/>
</dbReference>
<keyword evidence="1" id="KW-0597">Phosphoprotein</keyword>
<gene>
    <name evidence="3" type="ORF">HNR59_000065</name>
</gene>
<name>A0A7W9RYQ9_9HYPH</name>
<accession>A0A7W9RYQ9</accession>
<dbReference type="InterPro" id="IPR001789">
    <property type="entry name" value="Sig_transdc_resp-reg_receiver"/>
</dbReference>
<sequence length="174" mass="19061">MRNRLRAGRFLRYGNDASPMSFLNDRNIPETAFCRFREYPPVSGPLNGLRILLVEDEYLIAMDVETICLEQGAASVSIVGRSAELEDDTLLQEIDAAIIDVMLAGVPTFPFAGRLQQEGIPFIFASAHGQSEYISTHFPGIKLVEKPYAGSDLVQALAEARDASRPQSAGDVIT</sequence>